<protein>
    <submittedName>
        <fullName evidence="1">Uncharacterized protein</fullName>
    </submittedName>
</protein>
<organism evidence="1 2">
    <name type="scientific">Macrosiphum euphorbiae</name>
    <name type="common">potato aphid</name>
    <dbReference type="NCBI Taxonomy" id="13131"/>
    <lineage>
        <taxon>Eukaryota</taxon>
        <taxon>Metazoa</taxon>
        <taxon>Ecdysozoa</taxon>
        <taxon>Arthropoda</taxon>
        <taxon>Hexapoda</taxon>
        <taxon>Insecta</taxon>
        <taxon>Pterygota</taxon>
        <taxon>Neoptera</taxon>
        <taxon>Paraneoptera</taxon>
        <taxon>Hemiptera</taxon>
        <taxon>Sternorrhyncha</taxon>
        <taxon>Aphidomorpha</taxon>
        <taxon>Aphidoidea</taxon>
        <taxon>Aphididae</taxon>
        <taxon>Macrosiphini</taxon>
        <taxon>Macrosiphum</taxon>
    </lineage>
</organism>
<keyword evidence="2" id="KW-1185">Reference proteome</keyword>
<reference evidence="1 2" key="1">
    <citation type="submission" date="2023-01" db="EMBL/GenBank/DDBJ databases">
        <authorList>
            <person name="Whitehead M."/>
        </authorList>
    </citation>
    <scope>NUCLEOTIDE SEQUENCE [LARGE SCALE GENOMIC DNA]</scope>
</reference>
<dbReference type="Proteomes" id="UP001160148">
    <property type="component" value="Unassembled WGS sequence"/>
</dbReference>
<dbReference type="EMBL" id="CARXXK010001654">
    <property type="protein sequence ID" value="CAI6377142.1"/>
    <property type="molecule type" value="Genomic_DNA"/>
</dbReference>
<evidence type="ECO:0000313" key="1">
    <source>
        <dbReference type="EMBL" id="CAI6377142.1"/>
    </source>
</evidence>
<sequence length="166" mass="19115">MQPSISEPSCSNIIKLTNIINIPKDEMLDMKCSNNESTQDLNVNIQPSNPSSIEFDKSNIVDFGNDIVPNDSLHEDKVAQHSESDLDDNFLIYIPSNYFKALSHNSSLAEKLRFMSNHPIQPQYDQLPFNAYKIYFRPLSNTDNTQIPRNWLLFYRKNEKLSCAVK</sequence>
<comment type="caution">
    <text evidence="1">The sequence shown here is derived from an EMBL/GenBank/DDBJ whole genome shotgun (WGS) entry which is preliminary data.</text>
</comment>
<evidence type="ECO:0000313" key="2">
    <source>
        <dbReference type="Proteomes" id="UP001160148"/>
    </source>
</evidence>
<proteinExistence type="predicted"/>
<gene>
    <name evidence="1" type="ORF">MEUPH1_LOCUS30443</name>
</gene>
<accession>A0AAV0YC20</accession>
<dbReference type="AlphaFoldDB" id="A0AAV0YC20"/>
<name>A0AAV0YC20_9HEMI</name>